<dbReference type="VEuPathDB" id="TrichDB:TVAGG3_0278510"/>
<feature type="transmembrane region" description="Helical" evidence="1">
    <location>
        <begin position="932"/>
        <end position="954"/>
    </location>
</feature>
<dbReference type="EMBL" id="DS113661">
    <property type="protein sequence ID" value="EAX98811.1"/>
    <property type="molecule type" value="Genomic_DNA"/>
</dbReference>
<name>A2F8G0_TRIV3</name>
<dbReference type="Proteomes" id="UP000001542">
    <property type="component" value="Unassembled WGS sequence"/>
</dbReference>
<accession>A2F8G0</accession>
<evidence type="ECO:0000313" key="3">
    <source>
        <dbReference type="Proteomes" id="UP000001542"/>
    </source>
</evidence>
<proteinExistence type="predicted"/>
<keyword evidence="1" id="KW-0812">Transmembrane</keyword>
<gene>
    <name evidence="2" type="ORF">TVAG_479830</name>
</gene>
<dbReference type="KEGG" id="tva:4756612"/>
<reference evidence="2" key="1">
    <citation type="submission" date="2006-10" db="EMBL/GenBank/DDBJ databases">
        <authorList>
            <person name="Amadeo P."/>
            <person name="Zhao Q."/>
            <person name="Wortman J."/>
            <person name="Fraser-Liggett C."/>
            <person name="Carlton J."/>
        </authorList>
    </citation>
    <scope>NUCLEOTIDE SEQUENCE</scope>
    <source>
        <strain evidence="2">G3</strain>
    </source>
</reference>
<dbReference type="AlphaFoldDB" id="A2F8G0"/>
<organism evidence="2 3">
    <name type="scientific">Trichomonas vaginalis (strain ATCC PRA-98 / G3)</name>
    <dbReference type="NCBI Taxonomy" id="412133"/>
    <lineage>
        <taxon>Eukaryota</taxon>
        <taxon>Metamonada</taxon>
        <taxon>Parabasalia</taxon>
        <taxon>Trichomonadida</taxon>
        <taxon>Trichomonadidae</taxon>
        <taxon>Trichomonas</taxon>
    </lineage>
</organism>
<dbReference type="RefSeq" id="XP_001311741.1">
    <property type="nucleotide sequence ID" value="XM_001311740.1"/>
</dbReference>
<keyword evidence="3" id="KW-1185">Reference proteome</keyword>
<keyword evidence="1" id="KW-1133">Transmembrane helix</keyword>
<reference evidence="2" key="2">
    <citation type="journal article" date="2007" name="Science">
        <title>Draft genome sequence of the sexually transmitted pathogen Trichomonas vaginalis.</title>
        <authorList>
            <person name="Carlton J.M."/>
            <person name="Hirt R.P."/>
            <person name="Silva J.C."/>
            <person name="Delcher A.L."/>
            <person name="Schatz M."/>
            <person name="Zhao Q."/>
            <person name="Wortman J.R."/>
            <person name="Bidwell S.L."/>
            <person name="Alsmark U.C.M."/>
            <person name="Besteiro S."/>
            <person name="Sicheritz-Ponten T."/>
            <person name="Noel C.J."/>
            <person name="Dacks J.B."/>
            <person name="Foster P.G."/>
            <person name="Simillion C."/>
            <person name="Van de Peer Y."/>
            <person name="Miranda-Saavedra D."/>
            <person name="Barton G.J."/>
            <person name="Westrop G.D."/>
            <person name="Mueller S."/>
            <person name="Dessi D."/>
            <person name="Fiori P.L."/>
            <person name="Ren Q."/>
            <person name="Paulsen I."/>
            <person name="Zhang H."/>
            <person name="Bastida-Corcuera F.D."/>
            <person name="Simoes-Barbosa A."/>
            <person name="Brown M.T."/>
            <person name="Hayes R.D."/>
            <person name="Mukherjee M."/>
            <person name="Okumura C.Y."/>
            <person name="Schneider R."/>
            <person name="Smith A.J."/>
            <person name="Vanacova S."/>
            <person name="Villalvazo M."/>
            <person name="Haas B.J."/>
            <person name="Pertea M."/>
            <person name="Feldblyum T.V."/>
            <person name="Utterback T.R."/>
            <person name="Shu C.L."/>
            <person name="Osoegawa K."/>
            <person name="de Jong P.J."/>
            <person name="Hrdy I."/>
            <person name="Horvathova L."/>
            <person name="Zubacova Z."/>
            <person name="Dolezal P."/>
            <person name="Malik S.B."/>
            <person name="Logsdon J.M. Jr."/>
            <person name="Henze K."/>
            <person name="Gupta A."/>
            <person name="Wang C.C."/>
            <person name="Dunne R.L."/>
            <person name="Upcroft J.A."/>
            <person name="Upcroft P."/>
            <person name="White O."/>
            <person name="Salzberg S.L."/>
            <person name="Tang P."/>
            <person name="Chiu C.-H."/>
            <person name="Lee Y.-S."/>
            <person name="Embley T.M."/>
            <person name="Coombs G.H."/>
            <person name="Mottram J.C."/>
            <person name="Tachezy J."/>
            <person name="Fraser-Liggett C.M."/>
            <person name="Johnson P.J."/>
        </authorList>
    </citation>
    <scope>NUCLEOTIDE SEQUENCE [LARGE SCALE GENOMIC DNA]</scope>
    <source>
        <strain evidence="2">G3</strain>
    </source>
</reference>
<keyword evidence="1" id="KW-0472">Membrane</keyword>
<protein>
    <submittedName>
        <fullName evidence="2">Uncharacterized protein</fullName>
    </submittedName>
</protein>
<evidence type="ECO:0000313" key="2">
    <source>
        <dbReference type="EMBL" id="EAX98811.1"/>
    </source>
</evidence>
<dbReference type="InParanoid" id="A2F8G0"/>
<dbReference type="VEuPathDB" id="TrichDB:TVAG_479830"/>
<evidence type="ECO:0000256" key="1">
    <source>
        <dbReference type="SAM" id="Phobius"/>
    </source>
</evidence>
<sequence>MAQTDKDSHCTLENPVLAQTFDEIKTSAAEDEEIIVQIYGSAQNTVAISLASIETKPITFYGDDNSLLNFDLANTTQITNLVINGALATFINGTETAALINAQALTILNSSITVGDGKTISVSASKFTFDTKAVQNIDEITVSAEIIIKQGTAAQFTRQKSIYLTQEDSNFTAYLSEKDSTLTFDNNIVFNLQTAVLPIKFASSNLNFITDIQGTAFTLNIVNITEEIKTINFDITNDTIISVDCKLDTTPITITNTAPLTINSLTSNSPFEFNVKGTLIGKTTVNNLNLRKLNLVEDGCKITLESNQTVNIKELQVTNSSIFVSNKYTPISVESAVFDSVYYSKFFNEFIPFEISKSLTVIDSTLQFYILNLKTNVAFNYKIGLKGTGISVIQSNSGKIVINASYYKDEMPTDDEVDPILNKSCNFFKTKGTYCYDITINLPETGVVGFTKSTSVLEMGCQSSGDSSTFTYRIADYPSRVYPVFCYENCTGFPWALKQGEFGSYITKYTKKAVLQINSDMDDQKAFNFDGAVKNNLYIDSNTTDSSYPKLYLKVSDSTKDYLNAIYVDKVKIKFVGSPLSINKAYFNDVVFLAGSQSVGKVGYLQVSKKAYETLPSADLVDYFLDVHSEASITFAQTNYEFGDSYVLQKRGDTLPILAFNNNDAVTVNISSSTFENPLRFGFLENQTGQSIKFKVEGDWPKACLLNYVGCSVTMSFSTGILPISFGSGCYLTVTASKEFVIAPFTVDNFAISIESAEKSTISQITVNGQGKLTYKLTTIDKTIVNDNSYGLIDVLKVNSDIDIPGTALLDLGETDISGISIKLYVMITETYSKLVYTGKQIPKELFVEFSVSEAAYGNISASFFSNTAMLVQSQKSNLSLWTNIIKQNVKNITTPNTPISIEIQAAESVIYAEMKGYKPHISYQILNGTEIVWISLGVAAFVAIIALVIYCCIKWNKKRPYQQYDEEGGILDDIEAMDNLSRI</sequence>